<name>A0A426TSX7_9CHLR</name>
<proteinExistence type="predicted"/>
<dbReference type="AlphaFoldDB" id="A0A426TSX7"/>
<organism evidence="1 2">
    <name type="scientific">Candidatus Viridilinea halotolerans</name>
    <dbReference type="NCBI Taxonomy" id="2491704"/>
    <lineage>
        <taxon>Bacteria</taxon>
        <taxon>Bacillati</taxon>
        <taxon>Chloroflexota</taxon>
        <taxon>Chloroflexia</taxon>
        <taxon>Chloroflexales</taxon>
        <taxon>Chloroflexineae</taxon>
        <taxon>Oscillochloridaceae</taxon>
        <taxon>Candidatus Viridilinea</taxon>
    </lineage>
</organism>
<evidence type="ECO:0000313" key="1">
    <source>
        <dbReference type="EMBL" id="RRR67365.1"/>
    </source>
</evidence>
<accession>A0A426TSX7</accession>
<comment type="caution">
    <text evidence="1">The sequence shown here is derived from an EMBL/GenBank/DDBJ whole genome shotgun (WGS) entry which is preliminary data.</text>
</comment>
<gene>
    <name evidence="1" type="ORF">EI684_19115</name>
</gene>
<dbReference type="EMBL" id="RSAS01000793">
    <property type="protein sequence ID" value="RRR67365.1"/>
    <property type="molecule type" value="Genomic_DNA"/>
</dbReference>
<sequence length="150" mass="16703">MLFAPALPPTTATIAAVAPTAPPTAPPANTPASSLPADLSENLLRLALIDLEDQQRHLRSDLYLLRAVVQLDDALLALQTNQFEEADRAMLLVYRALDQAYHFSAEQDKGPLNTFRLQLSQIRDDLHLRPEGLDRRLRQLRTLMLSLVDA</sequence>
<reference evidence="1 2" key="1">
    <citation type="submission" date="2018-12" db="EMBL/GenBank/DDBJ databases">
        <title>Genome Sequence of Candidatus Viridilinea halotolerans isolated from saline sulfide-rich spring.</title>
        <authorList>
            <person name="Grouzdev D.S."/>
            <person name="Burganskaya E.I."/>
            <person name="Krutkina M.S."/>
            <person name="Sukhacheva M.V."/>
            <person name="Gorlenko V.M."/>
        </authorList>
    </citation>
    <scope>NUCLEOTIDE SEQUENCE [LARGE SCALE GENOMIC DNA]</scope>
    <source>
        <strain evidence="1">Chok-6</strain>
    </source>
</reference>
<evidence type="ECO:0000313" key="2">
    <source>
        <dbReference type="Proteomes" id="UP000280307"/>
    </source>
</evidence>
<protein>
    <submittedName>
        <fullName evidence="1">Uncharacterized protein</fullName>
    </submittedName>
</protein>
<dbReference type="Proteomes" id="UP000280307">
    <property type="component" value="Unassembled WGS sequence"/>
</dbReference>